<dbReference type="AlphaFoldDB" id="A0A258FVY6"/>
<dbReference type="EMBL" id="NCEB01000002">
    <property type="protein sequence ID" value="OYX35912.1"/>
    <property type="molecule type" value="Genomic_DNA"/>
</dbReference>
<feature type="signal peptide" evidence="1">
    <location>
        <begin position="1"/>
        <end position="24"/>
    </location>
</feature>
<sequence length="135" mass="14628">MLKSILAVAAVSLALTAAAVEAEASPVATPQQGYSVVPVAPSERSGRSRQIRCSVGQMRETNCTFTPLFGDGSFQLDGPDIAYRLIISDGEGYLFEVFSRDERVAVGGTYRRDNRDRACWVAVERTPAPSRICAR</sequence>
<comment type="caution">
    <text evidence="2">The sequence shown here is derived from an EMBL/GenBank/DDBJ whole genome shotgun (WGS) entry which is preliminary data.</text>
</comment>
<evidence type="ECO:0000256" key="1">
    <source>
        <dbReference type="SAM" id="SignalP"/>
    </source>
</evidence>
<proteinExistence type="predicted"/>
<name>A0A258FVY6_9CAUL</name>
<gene>
    <name evidence="2" type="ORF">B7Z01_00935</name>
</gene>
<evidence type="ECO:0000313" key="3">
    <source>
        <dbReference type="Proteomes" id="UP000215595"/>
    </source>
</evidence>
<dbReference type="Proteomes" id="UP000215595">
    <property type="component" value="Unassembled WGS sequence"/>
</dbReference>
<accession>A0A258FVY6</accession>
<protein>
    <submittedName>
        <fullName evidence="2">Uncharacterized protein</fullName>
    </submittedName>
</protein>
<feature type="chain" id="PRO_5012988644" evidence="1">
    <location>
        <begin position="25"/>
        <end position="135"/>
    </location>
</feature>
<organism evidence="2 3">
    <name type="scientific">Brevundimonas subvibrioides</name>
    <dbReference type="NCBI Taxonomy" id="74313"/>
    <lineage>
        <taxon>Bacteria</taxon>
        <taxon>Pseudomonadati</taxon>
        <taxon>Pseudomonadota</taxon>
        <taxon>Alphaproteobacteria</taxon>
        <taxon>Caulobacterales</taxon>
        <taxon>Caulobacteraceae</taxon>
        <taxon>Brevundimonas</taxon>
    </lineage>
</organism>
<evidence type="ECO:0000313" key="2">
    <source>
        <dbReference type="EMBL" id="OYX35912.1"/>
    </source>
</evidence>
<keyword evidence="1" id="KW-0732">Signal</keyword>
<reference evidence="2 3" key="1">
    <citation type="submission" date="2017-03" db="EMBL/GenBank/DDBJ databases">
        <title>Lifting the veil on microbial sulfur biogeochemistry in mining wastewaters.</title>
        <authorList>
            <person name="Kantor R.S."/>
            <person name="Colenbrander Nelson T."/>
            <person name="Marshall S."/>
            <person name="Bennett D."/>
            <person name="Apte S."/>
            <person name="Camacho D."/>
            <person name="Thomas B.C."/>
            <person name="Warren L.A."/>
            <person name="Banfield J.F."/>
        </authorList>
    </citation>
    <scope>NUCLEOTIDE SEQUENCE [LARGE SCALE GENOMIC DNA]</scope>
    <source>
        <strain evidence="2">32-69-9</strain>
    </source>
</reference>